<evidence type="ECO:0000259" key="2">
    <source>
        <dbReference type="Pfam" id="PF00535"/>
    </source>
</evidence>
<dbReference type="Pfam" id="PF02709">
    <property type="entry name" value="Glyco_transf_7C"/>
    <property type="match status" value="1"/>
</dbReference>
<organism evidence="4 5">
    <name type="scientific">Nocardioides zhouii</name>
    <dbReference type="NCBI Taxonomy" id="1168729"/>
    <lineage>
        <taxon>Bacteria</taxon>
        <taxon>Bacillati</taxon>
        <taxon>Actinomycetota</taxon>
        <taxon>Actinomycetes</taxon>
        <taxon>Propionibacteriales</taxon>
        <taxon>Nocardioidaceae</taxon>
        <taxon>Nocardioides</taxon>
    </lineage>
</organism>
<evidence type="ECO:0000313" key="4">
    <source>
        <dbReference type="EMBL" id="RYC05841.1"/>
    </source>
</evidence>
<protein>
    <submittedName>
        <fullName evidence="4">Glycosyltransferase</fullName>
    </submittedName>
</protein>
<dbReference type="GO" id="GO:0016740">
    <property type="term" value="F:transferase activity"/>
    <property type="evidence" value="ECO:0007669"/>
    <property type="project" value="UniProtKB-KW"/>
</dbReference>
<dbReference type="EMBL" id="SDWV01000020">
    <property type="protein sequence ID" value="RYC05841.1"/>
    <property type="molecule type" value="Genomic_DNA"/>
</dbReference>
<evidence type="ECO:0000313" key="5">
    <source>
        <dbReference type="Proteomes" id="UP000291101"/>
    </source>
</evidence>
<dbReference type="Gene3D" id="3.90.550.10">
    <property type="entry name" value="Spore Coat Polysaccharide Biosynthesis Protein SpsA, Chain A"/>
    <property type="match status" value="1"/>
</dbReference>
<accession>A0A4Q2SLG8</accession>
<dbReference type="PANTHER" id="PTHR43685:SF3">
    <property type="entry name" value="SLR2126 PROTEIN"/>
    <property type="match status" value="1"/>
</dbReference>
<comment type="caution">
    <text evidence="4">The sequence shown here is derived from an EMBL/GenBank/DDBJ whole genome shotgun (WGS) entry which is preliminary data.</text>
</comment>
<proteinExistence type="predicted"/>
<dbReference type="Pfam" id="PF00535">
    <property type="entry name" value="Glycos_transf_2"/>
    <property type="match status" value="1"/>
</dbReference>
<dbReference type="AlphaFoldDB" id="A0A4Q2SLG8"/>
<feature type="domain" description="Glycosyltransferase 2-like" evidence="2">
    <location>
        <begin position="9"/>
        <end position="124"/>
    </location>
</feature>
<dbReference type="OrthoDB" id="3226099at2"/>
<dbReference type="Proteomes" id="UP000291101">
    <property type="component" value="Unassembled WGS sequence"/>
</dbReference>
<dbReference type="SUPFAM" id="SSF53448">
    <property type="entry name" value="Nucleotide-diphospho-sugar transferases"/>
    <property type="match status" value="1"/>
</dbReference>
<dbReference type="InterPro" id="IPR029044">
    <property type="entry name" value="Nucleotide-diphossugar_trans"/>
</dbReference>
<gene>
    <name evidence="4" type="ORF">EUA94_17410</name>
</gene>
<keyword evidence="1 4" id="KW-0808">Transferase</keyword>
<reference evidence="4 5" key="1">
    <citation type="submission" date="2019-01" db="EMBL/GenBank/DDBJ databases">
        <title>Novel species of Nocardioides.</title>
        <authorList>
            <person name="Liu Q."/>
            <person name="X Y.-H."/>
        </authorList>
    </citation>
    <scope>NUCLEOTIDE SEQUENCE [LARGE SCALE GENOMIC DNA]</scope>
    <source>
        <strain evidence="4 5">HLT2-9</strain>
    </source>
</reference>
<sequence>MPESRPTVSVVMIVLNGAPWIGQQLDALAAQRDAPEAWEVVVADNGSTDGTQGIVSERARSFPVPLRLVDASGTPGASHARNVGASAARADLLAFCDCDDAVGESWVREATLALAEHVCVGGRIRAMTSPQDPGSDVLNPSGLHGRGVQSCNFGVRREVFFSVGGFDESLPPYGCEDSEFSLRVLAHGHEIASAPRMELYFRQTVGFRRTLAKVYASGVAETLIWHRHPQNFGRPLTLGAVLVDVVRWPLATLRSTASGGVTIKDVARSAITAWAHVVGYLTWVRTGRAGRPRLVLEPYDVD</sequence>
<name>A0A4Q2SLG8_9ACTN</name>
<dbReference type="RefSeq" id="WP_129428167.1">
    <property type="nucleotide sequence ID" value="NZ_SDWV01000020.1"/>
</dbReference>
<evidence type="ECO:0000256" key="1">
    <source>
        <dbReference type="ARBA" id="ARBA00022679"/>
    </source>
</evidence>
<dbReference type="InterPro" id="IPR050834">
    <property type="entry name" value="Glycosyltransf_2"/>
</dbReference>
<dbReference type="PANTHER" id="PTHR43685">
    <property type="entry name" value="GLYCOSYLTRANSFERASE"/>
    <property type="match status" value="1"/>
</dbReference>
<dbReference type="InterPro" id="IPR001173">
    <property type="entry name" value="Glyco_trans_2-like"/>
</dbReference>
<evidence type="ECO:0000259" key="3">
    <source>
        <dbReference type="Pfam" id="PF02709"/>
    </source>
</evidence>
<keyword evidence="5" id="KW-1185">Reference proteome</keyword>
<feature type="domain" description="Galactosyltransferase C-terminal" evidence="3">
    <location>
        <begin position="144"/>
        <end position="196"/>
    </location>
</feature>
<dbReference type="InterPro" id="IPR027791">
    <property type="entry name" value="Galactosyl_T_C"/>
</dbReference>